<evidence type="ECO:0000256" key="1">
    <source>
        <dbReference type="ARBA" id="ARBA00005860"/>
    </source>
</evidence>
<dbReference type="Gene3D" id="3.10.170.20">
    <property type="match status" value="1"/>
</dbReference>
<evidence type="ECO:0000256" key="7">
    <source>
        <dbReference type="PIRSR" id="PIRSR601577-1"/>
    </source>
</evidence>
<dbReference type="STRING" id="3088.A0A383VLN2"/>
<keyword evidence="9" id="KW-0732">Signal</keyword>
<dbReference type="InterPro" id="IPR001577">
    <property type="entry name" value="Peptidase_M8"/>
</dbReference>
<proteinExistence type="inferred from homology"/>
<dbReference type="GO" id="GO:0046872">
    <property type="term" value="F:metal ion binding"/>
    <property type="evidence" value="ECO:0007669"/>
    <property type="project" value="UniProtKB-KW"/>
</dbReference>
<sequence>MGCMCILALHFLLVATVLARRAEGACSMDIPAIQEKYSQFAEKQLMMRAAHAAKERMDMAQGERVRQIMAEAQPAPIRIKLITQLQGTYLKPEQAKRLAEQLAPGAVRIIQKFVQVRVPRKYAIRMPKPVTDADYFCNDAYASDLWSNGGVQGYDMVLYVTANQTKDCRAGALAYTLPCITDMVTGRPIAAAMNICPLSQKSSPRRLLNTLVHETVHGLGFSGQLFPLYYDSGTWNPYQKAQQVKVEFSARNKTAAEAMFIAFPAMRTLAQKHFGCSSLPGAPADVGSLASHFKQRLFGHELMMPATSEDGAPKQITPFTLTLLEATGWYKTRMDLAQAPVFGKGAGCDLAMDTCTNFMAKNPWQNYYCPAKNENTDQCTYDYKGIGVCVEGVDDGCLLAGASALRGNTLTCLSASSWSTMRHQAFFFHHRAFGGSVGSPTARCYSTADAAPACMQTPGSSEPTCLMRGAMCLETRCSSKGAVEAVFRLPGKEPVVVACPQGGHIDLAKQLPGKGFVSGKLRCPLAKVVCPELSCKRPCGHGTCTDGRCICDMEYVGEACDKSLLPGVL</sequence>
<feature type="binding site" evidence="8">
    <location>
        <position position="292"/>
    </location>
    <ligand>
        <name>Zn(2+)</name>
        <dbReference type="ChEBI" id="CHEBI:29105"/>
        <note>catalytic</note>
    </ligand>
</feature>
<comment type="similarity">
    <text evidence="1">Belongs to the peptidase M8 family.</text>
</comment>
<keyword evidence="3 8" id="KW-0479">Metal-binding</keyword>
<dbReference type="GO" id="GO:0016020">
    <property type="term" value="C:membrane"/>
    <property type="evidence" value="ECO:0007669"/>
    <property type="project" value="InterPro"/>
</dbReference>
<accession>A0A383VLN2</accession>
<evidence type="ECO:0000256" key="9">
    <source>
        <dbReference type="SAM" id="SignalP"/>
    </source>
</evidence>
<dbReference type="Gene3D" id="3.90.132.10">
    <property type="entry name" value="Leishmanolysin , domain 2"/>
    <property type="match status" value="1"/>
</dbReference>
<evidence type="ECO:0000313" key="11">
    <source>
        <dbReference type="Proteomes" id="UP000256970"/>
    </source>
</evidence>
<dbReference type="AlphaFoldDB" id="A0A383VLN2"/>
<keyword evidence="6 8" id="KW-0482">Metalloprotease</keyword>
<dbReference type="SUPFAM" id="SSF55486">
    <property type="entry name" value="Metalloproteases ('zincins'), catalytic domain"/>
    <property type="match status" value="1"/>
</dbReference>
<dbReference type="GO" id="GO:0004222">
    <property type="term" value="F:metalloendopeptidase activity"/>
    <property type="evidence" value="ECO:0007669"/>
    <property type="project" value="InterPro"/>
</dbReference>
<dbReference type="GO" id="GO:0007155">
    <property type="term" value="P:cell adhesion"/>
    <property type="evidence" value="ECO:0007669"/>
    <property type="project" value="InterPro"/>
</dbReference>
<reference evidence="10 11" key="1">
    <citation type="submission" date="2016-10" db="EMBL/GenBank/DDBJ databases">
        <authorList>
            <person name="Cai Z."/>
        </authorList>
    </citation>
    <scope>NUCLEOTIDE SEQUENCE [LARGE SCALE GENOMIC DNA]</scope>
</reference>
<keyword evidence="2" id="KW-0645">Protease</keyword>
<gene>
    <name evidence="10" type="ORF">BQ4739_LOCUS6124</name>
</gene>
<evidence type="ECO:0000256" key="2">
    <source>
        <dbReference type="ARBA" id="ARBA00022670"/>
    </source>
</evidence>
<evidence type="ECO:0000256" key="5">
    <source>
        <dbReference type="ARBA" id="ARBA00022833"/>
    </source>
</evidence>
<keyword evidence="4" id="KW-0378">Hydrolase</keyword>
<feature type="active site" evidence="7">
    <location>
        <position position="214"/>
    </location>
</feature>
<evidence type="ECO:0000313" key="10">
    <source>
        <dbReference type="EMBL" id="SZX65652.1"/>
    </source>
</evidence>
<evidence type="ECO:0008006" key="12">
    <source>
        <dbReference type="Google" id="ProtNLM"/>
    </source>
</evidence>
<evidence type="ECO:0000256" key="6">
    <source>
        <dbReference type="ARBA" id="ARBA00023049"/>
    </source>
</evidence>
<comment type="cofactor">
    <cofactor evidence="8">
        <name>Zn(2+)</name>
        <dbReference type="ChEBI" id="CHEBI:29105"/>
    </cofactor>
    <text evidence="8">Binds 1 zinc ion per subunit.</text>
</comment>
<keyword evidence="5 8" id="KW-0862">Zinc</keyword>
<feature type="binding site" evidence="8">
    <location>
        <position position="217"/>
    </location>
    <ligand>
        <name>Zn(2+)</name>
        <dbReference type="ChEBI" id="CHEBI:29105"/>
        <note>catalytic</note>
    </ligand>
</feature>
<dbReference type="PANTHER" id="PTHR10942:SF0">
    <property type="entry name" value="LEISHMANOLYSIN-LIKE PEPTIDASE"/>
    <property type="match status" value="1"/>
</dbReference>
<dbReference type="EMBL" id="FNXT01000654">
    <property type="protein sequence ID" value="SZX65652.1"/>
    <property type="molecule type" value="Genomic_DNA"/>
</dbReference>
<name>A0A383VLN2_TETOB</name>
<dbReference type="Pfam" id="PF01457">
    <property type="entry name" value="Peptidase_M8"/>
    <property type="match status" value="1"/>
</dbReference>
<evidence type="ECO:0000256" key="3">
    <source>
        <dbReference type="ARBA" id="ARBA00022723"/>
    </source>
</evidence>
<dbReference type="Proteomes" id="UP000256970">
    <property type="component" value="Unassembled WGS sequence"/>
</dbReference>
<protein>
    <recommendedName>
        <fullName evidence="12">EGF-like domain-containing protein</fullName>
    </recommendedName>
</protein>
<feature type="chain" id="PRO_5016773062" description="EGF-like domain-containing protein" evidence="9">
    <location>
        <begin position="20"/>
        <end position="569"/>
    </location>
</feature>
<dbReference type="PANTHER" id="PTHR10942">
    <property type="entry name" value="LEISHMANOLYSIN-LIKE PEPTIDASE"/>
    <property type="match status" value="1"/>
</dbReference>
<keyword evidence="11" id="KW-1185">Reference proteome</keyword>
<dbReference type="GO" id="GO:0006508">
    <property type="term" value="P:proteolysis"/>
    <property type="evidence" value="ECO:0007669"/>
    <property type="project" value="UniProtKB-KW"/>
</dbReference>
<evidence type="ECO:0000256" key="8">
    <source>
        <dbReference type="PIRSR" id="PIRSR601577-2"/>
    </source>
</evidence>
<feature type="signal peptide" evidence="9">
    <location>
        <begin position="1"/>
        <end position="19"/>
    </location>
</feature>
<dbReference type="GO" id="GO:0005737">
    <property type="term" value="C:cytoplasm"/>
    <property type="evidence" value="ECO:0007669"/>
    <property type="project" value="TreeGrafter"/>
</dbReference>
<feature type="binding site" evidence="8">
    <location>
        <position position="213"/>
    </location>
    <ligand>
        <name>Zn(2+)</name>
        <dbReference type="ChEBI" id="CHEBI:29105"/>
        <note>catalytic</note>
    </ligand>
</feature>
<evidence type="ECO:0000256" key="4">
    <source>
        <dbReference type="ARBA" id="ARBA00022801"/>
    </source>
</evidence>
<organism evidence="10 11">
    <name type="scientific">Tetradesmus obliquus</name>
    <name type="common">Green alga</name>
    <name type="synonym">Acutodesmus obliquus</name>
    <dbReference type="NCBI Taxonomy" id="3088"/>
    <lineage>
        <taxon>Eukaryota</taxon>
        <taxon>Viridiplantae</taxon>
        <taxon>Chlorophyta</taxon>
        <taxon>core chlorophytes</taxon>
        <taxon>Chlorophyceae</taxon>
        <taxon>CS clade</taxon>
        <taxon>Sphaeropleales</taxon>
        <taxon>Scenedesmaceae</taxon>
        <taxon>Tetradesmus</taxon>
    </lineage>
</organism>